<feature type="transmembrane region" description="Helical" evidence="8">
    <location>
        <begin position="203"/>
        <end position="226"/>
    </location>
</feature>
<evidence type="ECO:0000256" key="4">
    <source>
        <dbReference type="ARBA" id="ARBA00023040"/>
    </source>
</evidence>
<sequence length="445" mass="51393">MANVNHSIYFFLFNINSTHPYDNHSLYPAESIFVNYENLPLVERLTLYITFIVSVVGIIGNAGTIIVLNQQTMRKWRSSMLLSALAGVDFLYLLIIFLSIIDTLTHQAIGLHRSLLLCQTTVYITHVCSFLSAAFTLSFTLQRFIAVLFPLHANTIISTRSSIINICLLVFISCSFYSFSFFVTNNSHGQCREDESYPVLFPLLIVDICLTFILPFIFILLFNFAIVYKLQSRKKFADRFGGSLTIASYHRQATDCCSERQQLYQSNGHTTDSDCIQLRNERKVTIRKISSPCFESIRSGNEYLSRISHPRLSTPTLSYEHVTPASNGLNHRQTISQRTTKMLVICSTTFLIFNSPYCAVLFYSIISKRVLTRTLDILRHFYFMSFCLNIFLYSLCGNRFRHELIILLKSLCRRCCSYNLRRYWLRFDKIPHQSSFSHDTTRTVV</sequence>
<protein>
    <recommendedName>
        <fullName evidence="9">G-protein coupled receptors family 1 profile domain-containing protein</fullName>
    </recommendedName>
</protein>
<dbReference type="AlphaFoldDB" id="A0A814ID17"/>
<reference evidence="11" key="1">
    <citation type="submission" date="2021-02" db="EMBL/GenBank/DDBJ databases">
        <authorList>
            <person name="Nowell W R."/>
        </authorList>
    </citation>
    <scope>NUCLEOTIDE SEQUENCE</scope>
</reference>
<keyword evidence="12" id="KW-1185">Reference proteome</keyword>
<evidence type="ECO:0000259" key="9">
    <source>
        <dbReference type="PROSITE" id="PS50262"/>
    </source>
</evidence>
<keyword evidence="6" id="KW-0675">Receptor</keyword>
<gene>
    <name evidence="10" type="ORF">EDS130_LOCUS6563</name>
    <name evidence="11" type="ORF">XAT740_LOCUS14325</name>
</gene>
<dbReference type="PRINTS" id="PR00237">
    <property type="entry name" value="GPCRRHODOPSN"/>
</dbReference>
<dbReference type="Pfam" id="PF00001">
    <property type="entry name" value="7tm_1"/>
    <property type="match status" value="1"/>
</dbReference>
<keyword evidence="4" id="KW-0297">G-protein coupled receptor</keyword>
<dbReference type="Proteomes" id="UP000663828">
    <property type="component" value="Unassembled WGS sequence"/>
</dbReference>
<keyword evidence="2 8" id="KW-0812">Transmembrane</keyword>
<feature type="transmembrane region" description="Helical" evidence="8">
    <location>
        <begin position="342"/>
        <end position="365"/>
    </location>
</feature>
<dbReference type="PROSITE" id="PS50262">
    <property type="entry name" value="G_PROTEIN_RECEP_F1_2"/>
    <property type="match status" value="1"/>
</dbReference>
<evidence type="ECO:0000256" key="8">
    <source>
        <dbReference type="SAM" id="Phobius"/>
    </source>
</evidence>
<proteinExistence type="predicted"/>
<evidence type="ECO:0000256" key="5">
    <source>
        <dbReference type="ARBA" id="ARBA00023136"/>
    </source>
</evidence>
<dbReference type="EMBL" id="CAJNOR010000857">
    <property type="protein sequence ID" value="CAF1022773.1"/>
    <property type="molecule type" value="Genomic_DNA"/>
</dbReference>
<evidence type="ECO:0000313" key="10">
    <source>
        <dbReference type="EMBL" id="CAF0835476.1"/>
    </source>
</evidence>
<dbReference type="GO" id="GO:0004930">
    <property type="term" value="F:G protein-coupled receptor activity"/>
    <property type="evidence" value="ECO:0007669"/>
    <property type="project" value="UniProtKB-KW"/>
</dbReference>
<comment type="caution">
    <text evidence="11">The sequence shown here is derived from an EMBL/GenBank/DDBJ whole genome shotgun (WGS) entry which is preliminary data.</text>
</comment>
<evidence type="ECO:0000256" key="6">
    <source>
        <dbReference type="ARBA" id="ARBA00023170"/>
    </source>
</evidence>
<keyword evidence="5 8" id="KW-0472">Membrane</keyword>
<comment type="subcellular location">
    <subcellularLocation>
        <location evidence="1">Membrane</location>
        <topology evidence="1">Multi-pass membrane protein</topology>
    </subcellularLocation>
</comment>
<feature type="transmembrane region" description="Helical" evidence="8">
    <location>
        <begin position="377"/>
        <end position="396"/>
    </location>
</feature>
<organism evidence="11 12">
    <name type="scientific">Adineta ricciae</name>
    <name type="common">Rotifer</name>
    <dbReference type="NCBI Taxonomy" id="249248"/>
    <lineage>
        <taxon>Eukaryota</taxon>
        <taxon>Metazoa</taxon>
        <taxon>Spiralia</taxon>
        <taxon>Gnathifera</taxon>
        <taxon>Rotifera</taxon>
        <taxon>Eurotatoria</taxon>
        <taxon>Bdelloidea</taxon>
        <taxon>Adinetida</taxon>
        <taxon>Adinetidae</taxon>
        <taxon>Adineta</taxon>
    </lineage>
</organism>
<evidence type="ECO:0000256" key="3">
    <source>
        <dbReference type="ARBA" id="ARBA00022989"/>
    </source>
</evidence>
<dbReference type="PANTHER" id="PTHR24243">
    <property type="entry name" value="G-PROTEIN COUPLED RECEPTOR"/>
    <property type="match status" value="1"/>
</dbReference>
<dbReference type="GO" id="GO:0005886">
    <property type="term" value="C:plasma membrane"/>
    <property type="evidence" value="ECO:0007669"/>
    <property type="project" value="TreeGrafter"/>
</dbReference>
<dbReference type="InterPro" id="IPR017452">
    <property type="entry name" value="GPCR_Rhodpsn_7TM"/>
</dbReference>
<dbReference type="InterPro" id="IPR000276">
    <property type="entry name" value="GPCR_Rhodpsn"/>
</dbReference>
<evidence type="ECO:0000256" key="1">
    <source>
        <dbReference type="ARBA" id="ARBA00004141"/>
    </source>
</evidence>
<accession>A0A814ID17</accession>
<keyword evidence="3 8" id="KW-1133">Transmembrane helix</keyword>
<dbReference type="Proteomes" id="UP000663852">
    <property type="component" value="Unassembled WGS sequence"/>
</dbReference>
<feature type="transmembrane region" description="Helical" evidence="8">
    <location>
        <begin position="45"/>
        <end position="68"/>
    </location>
</feature>
<evidence type="ECO:0000313" key="12">
    <source>
        <dbReference type="Proteomes" id="UP000663828"/>
    </source>
</evidence>
<name>A0A814ID17_ADIRI</name>
<feature type="transmembrane region" description="Helical" evidence="8">
    <location>
        <begin position="80"/>
        <end position="101"/>
    </location>
</feature>
<evidence type="ECO:0000256" key="7">
    <source>
        <dbReference type="ARBA" id="ARBA00023224"/>
    </source>
</evidence>
<dbReference type="Gene3D" id="1.20.1070.10">
    <property type="entry name" value="Rhodopsin 7-helix transmembrane proteins"/>
    <property type="match status" value="1"/>
</dbReference>
<feature type="domain" description="G-protein coupled receptors family 1 profile" evidence="9">
    <location>
        <begin position="60"/>
        <end position="393"/>
    </location>
</feature>
<feature type="transmembrane region" description="Helical" evidence="8">
    <location>
        <begin position="162"/>
        <end position="183"/>
    </location>
</feature>
<dbReference type="SUPFAM" id="SSF81321">
    <property type="entry name" value="Family A G protein-coupled receptor-like"/>
    <property type="match status" value="1"/>
</dbReference>
<feature type="transmembrane region" description="Helical" evidence="8">
    <location>
        <begin position="121"/>
        <end position="141"/>
    </location>
</feature>
<keyword evidence="7" id="KW-0807">Transducer</keyword>
<evidence type="ECO:0000313" key="11">
    <source>
        <dbReference type="EMBL" id="CAF1022773.1"/>
    </source>
</evidence>
<dbReference type="OrthoDB" id="9990906at2759"/>
<dbReference type="EMBL" id="CAJNOJ010000019">
    <property type="protein sequence ID" value="CAF0835476.1"/>
    <property type="molecule type" value="Genomic_DNA"/>
</dbReference>
<dbReference type="PANTHER" id="PTHR24243:SF230">
    <property type="entry name" value="G-PROTEIN COUPLED RECEPTORS FAMILY 1 PROFILE DOMAIN-CONTAINING PROTEIN"/>
    <property type="match status" value="1"/>
</dbReference>
<evidence type="ECO:0000256" key="2">
    <source>
        <dbReference type="ARBA" id="ARBA00022692"/>
    </source>
</evidence>